<name>A0A318S3Y5_9DEIO</name>
<organism evidence="3 4">
    <name type="scientific">Deinococcus yavapaiensis KR-236</name>
    <dbReference type="NCBI Taxonomy" id="694435"/>
    <lineage>
        <taxon>Bacteria</taxon>
        <taxon>Thermotogati</taxon>
        <taxon>Deinococcota</taxon>
        <taxon>Deinococci</taxon>
        <taxon>Deinococcales</taxon>
        <taxon>Deinococcaceae</taxon>
        <taxon>Deinococcus</taxon>
    </lineage>
</organism>
<gene>
    <name evidence="3" type="ORF">DES52_1158</name>
</gene>
<evidence type="ECO:0000256" key="2">
    <source>
        <dbReference type="SAM" id="SignalP"/>
    </source>
</evidence>
<evidence type="ECO:0000313" key="4">
    <source>
        <dbReference type="Proteomes" id="UP000248326"/>
    </source>
</evidence>
<dbReference type="Proteomes" id="UP000248326">
    <property type="component" value="Unassembled WGS sequence"/>
</dbReference>
<sequence length="698" mass="74505">MIRTSVLCFALLGACASGAVAQGAPASGATVLRAWSDANPLPQASEMRQDLDRERILGCWAPGPTMARDRLRRFDTEVAKLPQGNPERASYERLRPTFLQAAEAEAKAPSKAIPAPKDLAEALGRAEAWLDKNEPAGMKAFRASADAKDAAKASRAAFEASLAGQHSAALAALIAAHRLAPKNADVLVNLAGALSHFRMNQEALVVLAAAEKLPLGEGVLGWPVKATLLNNQGYALIGLGRFTEAETALRTASQLAPNLAEAQQNLARTLTCQGKTNEALIAARRGVRRTAAETAKPGTPVPPEAVVETPQPEPDEDAPKETFRPSEFVFDVSRGKSFNLPNLKLPQTPVEAVQLLPSYKKLLEELRAQDDAMSERQQELQQVIRGRQEPTRLVQQRRDLLLRAIYRADDAPRIKPLWRAHAKSRAAVSDIWTNFWHCEGGCTISNIMKQASASSDYDKTFRDLCVPALSGANNSWRGAMHAQATDLAKAAEATYRLSTGLAANYSDPSWHELASLQAEKGALAAFTNLVYDAMIWAQDVEKFQDKCVPQATVTPPVKVAEDIKFDRTASCKDLFGTAALKASFKIVEISVACETVSLKLSTPGWLAAFGKVEKNFVNDAVTVAAGAELGVTIPGTALGAKGAMGMYVTLDGQGEFKDVGTLAEAGATLGLKIDEGGKAGLGAKVGGKWSLLNSVGSP</sequence>
<dbReference type="SUPFAM" id="SSF48452">
    <property type="entry name" value="TPR-like"/>
    <property type="match status" value="1"/>
</dbReference>
<dbReference type="InterPro" id="IPR011990">
    <property type="entry name" value="TPR-like_helical_dom_sf"/>
</dbReference>
<dbReference type="SMART" id="SM00028">
    <property type="entry name" value="TPR"/>
    <property type="match status" value="3"/>
</dbReference>
<dbReference type="EMBL" id="QJSX01000015">
    <property type="protein sequence ID" value="PYE51079.1"/>
    <property type="molecule type" value="Genomic_DNA"/>
</dbReference>
<accession>A0A318S3Y5</accession>
<feature type="region of interest" description="Disordered" evidence="1">
    <location>
        <begin position="290"/>
        <end position="321"/>
    </location>
</feature>
<dbReference type="OrthoDB" id="70396at2"/>
<dbReference type="RefSeq" id="WP_146237338.1">
    <property type="nucleotide sequence ID" value="NZ_QJSX01000015.1"/>
</dbReference>
<dbReference type="PROSITE" id="PS51257">
    <property type="entry name" value="PROKAR_LIPOPROTEIN"/>
    <property type="match status" value="1"/>
</dbReference>
<keyword evidence="2" id="KW-0732">Signal</keyword>
<comment type="caution">
    <text evidence="3">The sequence shown here is derived from an EMBL/GenBank/DDBJ whole genome shotgun (WGS) entry which is preliminary data.</text>
</comment>
<keyword evidence="4" id="KW-1185">Reference proteome</keyword>
<evidence type="ECO:0000313" key="3">
    <source>
        <dbReference type="EMBL" id="PYE51079.1"/>
    </source>
</evidence>
<protein>
    <submittedName>
        <fullName evidence="3">Uncharacterized protein</fullName>
    </submittedName>
</protein>
<feature type="signal peptide" evidence="2">
    <location>
        <begin position="1"/>
        <end position="21"/>
    </location>
</feature>
<evidence type="ECO:0000256" key="1">
    <source>
        <dbReference type="SAM" id="MobiDB-lite"/>
    </source>
</evidence>
<proteinExistence type="predicted"/>
<feature type="chain" id="PRO_5016271046" evidence="2">
    <location>
        <begin position="22"/>
        <end position="698"/>
    </location>
</feature>
<dbReference type="Gene3D" id="1.25.40.10">
    <property type="entry name" value="Tetratricopeptide repeat domain"/>
    <property type="match status" value="1"/>
</dbReference>
<dbReference type="AlphaFoldDB" id="A0A318S3Y5"/>
<dbReference type="InterPro" id="IPR019734">
    <property type="entry name" value="TPR_rpt"/>
</dbReference>
<reference evidence="3 4" key="1">
    <citation type="submission" date="2018-06" db="EMBL/GenBank/DDBJ databases">
        <title>Genomic Encyclopedia of Type Strains, Phase IV (KMG-IV): sequencing the most valuable type-strain genomes for metagenomic binning, comparative biology and taxonomic classification.</title>
        <authorList>
            <person name="Goeker M."/>
        </authorList>
    </citation>
    <scope>NUCLEOTIDE SEQUENCE [LARGE SCALE GENOMIC DNA]</scope>
    <source>
        <strain evidence="3 4">DSM 18048</strain>
    </source>
</reference>